<keyword evidence="4" id="KW-1185">Reference proteome</keyword>
<dbReference type="Proteomes" id="UP001552299">
    <property type="component" value="Unassembled WGS sequence"/>
</dbReference>
<name>A0ABD0VAX0_DENTH</name>
<dbReference type="InterPro" id="IPR025757">
    <property type="entry name" value="MIP1_Leuzipper"/>
</dbReference>
<evidence type="ECO:0000259" key="1">
    <source>
        <dbReference type="Pfam" id="PF04784"/>
    </source>
</evidence>
<dbReference type="PANTHER" id="PTHR23054:SF53">
    <property type="entry name" value="OS06G0704100 PROTEIN"/>
    <property type="match status" value="1"/>
</dbReference>
<sequence length="413" mass="46267">MAGREKTTSLSIFELEKDVLNLQLLLQEEIKLHVVLEKAVEDAAFELSDLSCLPKDAQELLSNIATLESTVGKLEEEMISLSFQLIQERNERRLAEYQLKQLPGSPQIACPIAQASMDDLVIEEEQGPPEMIKHFGKLGRIPHKEIMNQPHPNQLSEEIVRCMKDIFISLADCSSLPLRFSSPESFSPSTSLQGHSPTFWPLSELTSISSWRHSPQTDMQCNNDVLTPGGIFDPYKVRGKLSWVDIGNYSLAKEVSWMSVEKKQLEYASDSLKMFRSLVEQLAEVNPIHLSYSEKLAFWINLYNALIMHAYLAYGVPKSDMKLFALMQKAAYTVGGHSFSAACIEYVVLKMKPPVHRPQTSLLLALQKLKVSEEQKRFSIDTFEPLVTFALSCGTYSSPACRKCEGGAPGSST</sequence>
<feature type="domain" description="Ternary complex factor MIP1 leucine-zipper" evidence="2">
    <location>
        <begin position="13"/>
        <end position="88"/>
    </location>
</feature>
<dbReference type="AlphaFoldDB" id="A0ABD0VAX0"/>
<dbReference type="Pfam" id="PF04784">
    <property type="entry name" value="DUF547"/>
    <property type="match status" value="1"/>
</dbReference>
<organism evidence="3 4">
    <name type="scientific">Dendrobium thyrsiflorum</name>
    <name type="common">Pinecone-like raceme dendrobium</name>
    <name type="synonym">Orchid</name>
    <dbReference type="NCBI Taxonomy" id="117978"/>
    <lineage>
        <taxon>Eukaryota</taxon>
        <taxon>Viridiplantae</taxon>
        <taxon>Streptophyta</taxon>
        <taxon>Embryophyta</taxon>
        <taxon>Tracheophyta</taxon>
        <taxon>Spermatophyta</taxon>
        <taxon>Magnoliopsida</taxon>
        <taxon>Liliopsida</taxon>
        <taxon>Asparagales</taxon>
        <taxon>Orchidaceae</taxon>
        <taxon>Epidendroideae</taxon>
        <taxon>Malaxideae</taxon>
        <taxon>Dendrobiinae</taxon>
        <taxon>Dendrobium</taxon>
    </lineage>
</organism>
<evidence type="ECO:0000313" key="3">
    <source>
        <dbReference type="EMBL" id="KAL0922239.1"/>
    </source>
</evidence>
<feature type="domain" description="DUF547" evidence="1">
    <location>
        <begin position="289"/>
        <end position="402"/>
    </location>
</feature>
<evidence type="ECO:0000313" key="4">
    <source>
        <dbReference type="Proteomes" id="UP001552299"/>
    </source>
</evidence>
<dbReference type="Pfam" id="PF14389">
    <property type="entry name" value="Lzipper-MIP1"/>
    <property type="match status" value="1"/>
</dbReference>
<protein>
    <submittedName>
        <fullName evidence="3">Uncharacterized protein</fullName>
    </submittedName>
</protein>
<dbReference type="PANTHER" id="PTHR23054">
    <property type="entry name" value="TERNARY COMPLEX FACTOR MIP1, LEUCINE-ZIPPER-RELATED"/>
    <property type="match status" value="1"/>
</dbReference>
<reference evidence="3 4" key="1">
    <citation type="journal article" date="2024" name="Plant Biotechnol. J.">
        <title>Dendrobium thyrsiflorum genome and its molecular insights into genes involved in important horticultural traits.</title>
        <authorList>
            <person name="Chen B."/>
            <person name="Wang J.Y."/>
            <person name="Zheng P.J."/>
            <person name="Li K.L."/>
            <person name="Liang Y.M."/>
            <person name="Chen X.F."/>
            <person name="Zhang C."/>
            <person name="Zhao X."/>
            <person name="He X."/>
            <person name="Zhang G.Q."/>
            <person name="Liu Z.J."/>
            <person name="Xu Q."/>
        </authorList>
    </citation>
    <scope>NUCLEOTIDE SEQUENCE [LARGE SCALE GENOMIC DNA]</scope>
    <source>
        <strain evidence="3">GZMU011</strain>
    </source>
</reference>
<proteinExistence type="predicted"/>
<gene>
    <name evidence="3" type="ORF">M5K25_006210</name>
</gene>
<dbReference type="InterPro" id="IPR006869">
    <property type="entry name" value="DUF547"/>
</dbReference>
<accession>A0ABD0VAX0</accession>
<comment type="caution">
    <text evidence="3">The sequence shown here is derived from an EMBL/GenBank/DDBJ whole genome shotgun (WGS) entry which is preliminary data.</text>
</comment>
<evidence type="ECO:0000259" key="2">
    <source>
        <dbReference type="Pfam" id="PF14389"/>
    </source>
</evidence>
<dbReference type="EMBL" id="JANQDX010000006">
    <property type="protein sequence ID" value="KAL0922239.1"/>
    <property type="molecule type" value="Genomic_DNA"/>
</dbReference>